<protein>
    <submittedName>
        <fullName evidence="1">Uncharacterized protein</fullName>
    </submittedName>
</protein>
<keyword evidence="2" id="KW-1185">Reference proteome</keyword>
<sequence>MTYQYCETSPIKFELRDGAVECTLSPQAAVLFNQVSLNRLPSAPRPSRCPRSWDRSQNITLAVETYLIKKGTERQPSLETNIKVSRGVFVSRLRNLMRGTFLTSALPPTLR</sequence>
<gene>
    <name evidence="1" type="ORF">JZ751_014197</name>
</gene>
<evidence type="ECO:0000313" key="2">
    <source>
        <dbReference type="Proteomes" id="UP000824540"/>
    </source>
</evidence>
<proteinExistence type="predicted"/>
<evidence type="ECO:0000313" key="1">
    <source>
        <dbReference type="EMBL" id="KAG9343218.1"/>
    </source>
</evidence>
<comment type="caution">
    <text evidence="1">The sequence shown here is derived from an EMBL/GenBank/DDBJ whole genome shotgun (WGS) entry which is preliminary data.</text>
</comment>
<dbReference type="EMBL" id="JAFBMS010000024">
    <property type="protein sequence ID" value="KAG9343218.1"/>
    <property type="molecule type" value="Genomic_DNA"/>
</dbReference>
<accession>A0A8T2P0Q1</accession>
<name>A0A8T2P0Q1_9TELE</name>
<dbReference type="AlphaFoldDB" id="A0A8T2P0Q1"/>
<organism evidence="1 2">
    <name type="scientific">Albula glossodonta</name>
    <name type="common">roundjaw bonefish</name>
    <dbReference type="NCBI Taxonomy" id="121402"/>
    <lineage>
        <taxon>Eukaryota</taxon>
        <taxon>Metazoa</taxon>
        <taxon>Chordata</taxon>
        <taxon>Craniata</taxon>
        <taxon>Vertebrata</taxon>
        <taxon>Euteleostomi</taxon>
        <taxon>Actinopterygii</taxon>
        <taxon>Neopterygii</taxon>
        <taxon>Teleostei</taxon>
        <taxon>Albuliformes</taxon>
        <taxon>Albulidae</taxon>
        <taxon>Albula</taxon>
    </lineage>
</organism>
<reference evidence="1" key="1">
    <citation type="thesis" date="2021" institute="BYU ScholarsArchive" country="Provo, UT, USA">
        <title>Applications of and Algorithms for Genome Assembly and Genomic Analyses with an Emphasis on Marine Teleosts.</title>
        <authorList>
            <person name="Pickett B.D."/>
        </authorList>
    </citation>
    <scope>NUCLEOTIDE SEQUENCE</scope>
    <source>
        <strain evidence="1">HI-2016</strain>
    </source>
</reference>
<dbReference type="Proteomes" id="UP000824540">
    <property type="component" value="Unassembled WGS sequence"/>
</dbReference>